<name>G0MIZ7_CAEBE</name>
<keyword evidence="3" id="KW-1185">Reference proteome</keyword>
<dbReference type="PANTHER" id="PTHR34005">
    <property type="entry name" value="PROTEIN CBG15054-RELATED"/>
    <property type="match status" value="1"/>
</dbReference>
<evidence type="ECO:0000313" key="2">
    <source>
        <dbReference type="EMBL" id="EGT31218.1"/>
    </source>
</evidence>
<sequence length="298" mass="34748">MDGGIGPHFSFGGGGSFSFFGGGSTIFFSAFKQQINQPSTYKVITMSWLEHLNPFSWGTVTFWILIVFFILVFLRTGHTLMRTCRFSKIRKYNVQKKVKNFEQVNHAKFSFLCGPGDEQYCKQEDINFIHKFLTANFPNQIIEVPHNICSLWIPRDGFTCGTEFQDFKPHEGRAFESFLTYQMISNRMQVTWYNLRDGRRFVAGVCVYLRTEDERTFLNPALEYKALQKSLDMWYDYTPQKRRSAKYACMQHGGLMKGVNMKKIVDRYQETSYQEMQPGDPIPNPPDYTALLMDEEQN</sequence>
<accession>G0MIZ7</accession>
<dbReference type="PANTHER" id="PTHR34005:SF7">
    <property type="entry name" value="PROTEIN CBG26726"/>
    <property type="match status" value="1"/>
</dbReference>
<organism evidence="3">
    <name type="scientific">Caenorhabditis brenneri</name>
    <name type="common">Nematode worm</name>
    <dbReference type="NCBI Taxonomy" id="135651"/>
    <lineage>
        <taxon>Eukaryota</taxon>
        <taxon>Metazoa</taxon>
        <taxon>Ecdysozoa</taxon>
        <taxon>Nematoda</taxon>
        <taxon>Chromadorea</taxon>
        <taxon>Rhabditida</taxon>
        <taxon>Rhabditina</taxon>
        <taxon>Rhabditomorpha</taxon>
        <taxon>Rhabditoidea</taxon>
        <taxon>Rhabditidae</taxon>
        <taxon>Peloderinae</taxon>
        <taxon>Caenorhabditis</taxon>
    </lineage>
</organism>
<keyword evidence="1" id="KW-1133">Transmembrane helix</keyword>
<evidence type="ECO:0000256" key="1">
    <source>
        <dbReference type="SAM" id="Phobius"/>
    </source>
</evidence>
<feature type="transmembrane region" description="Helical" evidence="1">
    <location>
        <begin position="55"/>
        <end position="74"/>
    </location>
</feature>
<dbReference type="EMBL" id="GL379796">
    <property type="protein sequence ID" value="EGT31218.1"/>
    <property type="molecule type" value="Genomic_DNA"/>
</dbReference>
<dbReference type="OMA" id="EDINFIH"/>
<dbReference type="eggNOG" id="ENOG502THQW">
    <property type="taxonomic scope" value="Eukaryota"/>
</dbReference>
<evidence type="ECO:0000313" key="3">
    <source>
        <dbReference type="Proteomes" id="UP000008068"/>
    </source>
</evidence>
<keyword evidence="1" id="KW-0812">Transmembrane</keyword>
<protein>
    <submittedName>
        <fullName evidence="2">Uncharacterized protein</fullName>
    </submittedName>
</protein>
<dbReference type="InParanoid" id="G0MIZ7"/>
<proteinExistence type="predicted"/>
<gene>
    <name evidence="2" type="ORF">CAEBREN_20578</name>
</gene>
<dbReference type="AlphaFoldDB" id="G0MIZ7"/>
<reference evidence="3" key="1">
    <citation type="submission" date="2011-07" db="EMBL/GenBank/DDBJ databases">
        <authorList>
            <consortium name="Caenorhabditis brenneri Sequencing and Analysis Consortium"/>
            <person name="Wilson R.K."/>
        </authorList>
    </citation>
    <scope>NUCLEOTIDE SEQUENCE [LARGE SCALE GENOMIC DNA]</scope>
    <source>
        <strain evidence="3">PB2801</strain>
    </source>
</reference>
<dbReference type="HOGENOM" id="CLU_1086802_0_0_1"/>
<dbReference type="Proteomes" id="UP000008068">
    <property type="component" value="Unassembled WGS sequence"/>
</dbReference>
<keyword evidence="1" id="KW-0472">Membrane</keyword>
<dbReference type="OrthoDB" id="5822339at2759"/>